<organism evidence="3 4">
    <name type="scientific">Kaistella flava</name>
    <name type="common">ex Peng et al. 2021</name>
    <dbReference type="NCBI Taxonomy" id="2038776"/>
    <lineage>
        <taxon>Bacteria</taxon>
        <taxon>Pseudomonadati</taxon>
        <taxon>Bacteroidota</taxon>
        <taxon>Flavobacteriia</taxon>
        <taxon>Flavobacteriales</taxon>
        <taxon>Weeksellaceae</taxon>
        <taxon>Chryseobacterium group</taxon>
        <taxon>Kaistella</taxon>
    </lineage>
</organism>
<dbReference type="Gene3D" id="3.40.30.10">
    <property type="entry name" value="Glutaredoxin"/>
    <property type="match status" value="1"/>
</dbReference>
<dbReference type="InterPro" id="IPR000866">
    <property type="entry name" value="AhpC/TSA"/>
</dbReference>
<dbReference type="PANTHER" id="PTHR42852">
    <property type="entry name" value="THIOL:DISULFIDE INTERCHANGE PROTEIN DSBE"/>
    <property type="match status" value="1"/>
</dbReference>
<reference evidence="3 4" key="1">
    <citation type="submission" date="2019-05" db="EMBL/GenBank/DDBJ databases">
        <title>Chryseobacterium sp. isolated from King George Island, maritime Antarctica.</title>
        <authorList>
            <person name="Peng X."/>
        </authorList>
    </citation>
    <scope>NUCLEOTIDE SEQUENCE [LARGE SCALE GENOMIC DNA]</scope>
    <source>
        <strain evidence="3 4">7-3A</strain>
    </source>
</reference>
<evidence type="ECO:0000313" key="4">
    <source>
        <dbReference type="Proteomes" id="UP000594195"/>
    </source>
</evidence>
<dbReference type="PANTHER" id="PTHR42852:SF18">
    <property type="entry name" value="CHROMOSOME UNDETERMINED SCAFFOLD_47, WHOLE GENOME SHOTGUN SEQUENCE"/>
    <property type="match status" value="1"/>
</dbReference>
<feature type="domain" description="Thioredoxin" evidence="2">
    <location>
        <begin position="15"/>
        <end position="158"/>
    </location>
</feature>
<dbReference type="EMBL" id="CP040442">
    <property type="protein sequence ID" value="QOW08984.1"/>
    <property type="molecule type" value="Genomic_DNA"/>
</dbReference>
<evidence type="ECO:0000259" key="2">
    <source>
        <dbReference type="PROSITE" id="PS51352"/>
    </source>
</evidence>
<dbReference type="InterPro" id="IPR013766">
    <property type="entry name" value="Thioredoxin_domain"/>
</dbReference>
<proteinExistence type="predicted"/>
<dbReference type="SUPFAM" id="SSF52833">
    <property type="entry name" value="Thioredoxin-like"/>
    <property type="match status" value="1"/>
</dbReference>
<name>A0A7M2Y5Q3_9FLAO</name>
<sequence>MRKIVFGLAMMCCVSFNAQSIENIKVKNIKGENIALKDLNNDKPLVLSFWATWCLPCMEELNAVNDNLEEWKKERDFDFIAVSTDDPRTVNKVKTVVNGKNWNFDQVLLDPSQSIKRSLNVNNVPTTLVYFKNKLVYSHVGYAPGDEEELFNKLKQIQ</sequence>
<dbReference type="InterPro" id="IPR017937">
    <property type="entry name" value="Thioredoxin_CS"/>
</dbReference>
<dbReference type="GO" id="GO:0016491">
    <property type="term" value="F:oxidoreductase activity"/>
    <property type="evidence" value="ECO:0007669"/>
    <property type="project" value="InterPro"/>
</dbReference>
<dbReference type="Proteomes" id="UP000594195">
    <property type="component" value="Chromosome"/>
</dbReference>
<dbReference type="Pfam" id="PF00578">
    <property type="entry name" value="AhpC-TSA"/>
    <property type="match status" value="1"/>
</dbReference>
<dbReference type="PROSITE" id="PS51352">
    <property type="entry name" value="THIOREDOXIN_2"/>
    <property type="match status" value="1"/>
</dbReference>
<dbReference type="CDD" id="cd02966">
    <property type="entry name" value="TlpA_like_family"/>
    <property type="match status" value="1"/>
</dbReference>
<dbReference type="PROSITE" id="PS00194">
    <property type="entry name" value="THIOREDOXIN_1"/>
    <property type="match status" value="1"/>
</dbReference>
<dbReference type="InterPro" id="IPR036249">
    <property type="entry name" value="Thioredoxin-like_sf"/>
</dbReference>
<keyword evidence="4" id="KW-1185">Reference proteome</keyword>
<evidence type="ECO:0000313" key="3">
    <source>
        <dbReference type="EMBL" id="QOW08984.1"/>
    </source>
</evidence>
<gene>
    <name evidence="3" type="ORF">Q73A0000_00780</name>
</gene>
<dbReference type="KEGG" id="kfa:Q73A0000_00780"/>
<dbReference type="InterPro" id="IPR050553">
    <property type="entry name" value="Thioredoxin_ResA/DsbE_sf"/>
</dbReference>
<dbReference type="GO" id="GO:0016209">
    <property type="term" value="F:antioxidant activity"/>
    <property type="evidence" value="ECO:0007669"/>
    <property type="project" value="InterPro"/>
</dbReference>
<dbReference type="RefSeq" id="WP_193812194.1">
    <property type="nucleotide sequence ID" value="NZ_CP040442.1"/>
</dbReference>
<accession>A0A7M2Y5Q3</accession>
<evidence type="ECO:0000256" key="1">
    <source>
        <dbReference type="ARBA" id="ARBA00023284"/>
    </source>
</evidence>
<dbReference type="AlphaFoldDB" id="A0A7M2Y5Q3"/>
<protein>
    <submittedName>
        <fullName evidence="3">TlpA family protein disulfide reductase</fullName>
    </submittedName>
</protein>
<keyword evidence="1" id="KW-0676">Redox-active center</keyword>